<reference evidence="1" key="1">
    <citation type="submission" date="2021-01" db="EMBL/GenBank/DDBJ databases">
        <title>Genomic Encyclopedia of Type Strains, Phase IV (KMG-IV): sequencing the most valuable type-strain genomes for metagenomic binning, comparative biology and taxonomic classification.</title>
        <authorList>
            <person name="Goeker M."/>
        </authorList>
    </citation>
    <scope>NUCLEOTIDE SEQUENCE</scope>
    <source>
        <strain evidence="1">DSM 23230</strain>
    </source>
</reference>
<dbReference type="RefSeq" id="WP_204700516.1">
    <property type="nucleotide sequence ID" value="NZ_JAFBDQ010000003.1"/>
</dbReference>
<keyword evidence="2" id="KW-1185">Reference proteome</keyword>
<comment type="caution">
    <text evidence="1">The sequence shown here is derived from an EMBL/GenBank/DDBJ whole genome shotgun (WGS) entry which is preliminary data.</text>
</comment>
<proteinExistence type="predicted"/>
<dbReference type="EMBL" id="JAFBDQ010000003">
    <property type="protein sequence ID" value="MBM7555789.1"/>
    <property type="molecule type" value="Genomic_DNA"/>
</dbReference>
<dbReference type="Proteomes" id="UP000774000">
    <property type="component" value="Unassembled WGS sequence"/>
</dbReference>
<evidence type="ECO:0000313" key="2">
    <source>
        <dbReference type="Proteomes" id="UP000774000"/>
    </source>
</evidence>
<protein>
    <submittedName>
        <fullName evidence="1">Uncharacterized protein</fullName>
    </submittedName>
</protein>
<gene>
    <name evidence="1" type="ORF">JOC47_000623</name>
</gene>
<evidence type="ECO:0000313" key="1">
    <source>
        <dbReference type="EMBL" id="MBM7555789.1"/>
    </source>
</evidence>
<organism evidence="1 2">
    <name type="scientific">Halanaerobacter jeridensis</name>
    <dbReference type="NCBI Taxonomy" id="706427"/>
    <lineage>
        <taxon>Bacteria</taxon>
        <taxon>Bacillati</taxon>
        <taxon>Bacillota</taxon>
        <taxon>Clostridia</taxon>
        <taxon>Halanaerobiales</taxon>
        <taxon>Halobacteroidaceae</taxon>
        <taxon>Halanaerobacter</taxon>
    </lineage>
</organism>
<dbReference type="AlphaFoldDB" id="A0A939BQ06"/>
<name>A0A939BQ06_9FIRM</name>
<sequence length="346" mass="41217">MEKYFKLYSSEIPPKSLSHNIFSIIGYKEPALTKGLSFLIYKSKKFCNGFLKLINKKLKERGLNKIGQVEILKVLSEQYPNFSKQKIRRDITLKLNPEKMNNSLIVIEAKNPKLSLKNLSKVEDQLLEYLSEDHYSDVSNFNRKIGIFLTNIEEIYRKRRDIDLISITWKEIFNLLERYKEKDEYINMFYKHLLEGEMMQFFKKEIFSPPAGKTIDKIRELNIYCCQYDRTIKKSLYLMPRIPLTKSKKDSDFFNTDVAVGVFEELYPIIDTFAVDKNTVNEIENKEIKEKVEKWYEDEEFKSGQVFILGDKLPFDTPKRTKKQNNSYQTYYSFDEIWSKIVKRDK</sequence>
<accession>A0A939BQ06</accession>